<evidence type="ECO:0000256" key="1">
    <source>
        <dbReference type="SAM" id="MobiDB-lite"/>
    </source>
</evidence>
<sequence>MARDDKTTARSKDGDQKKPVVIKKYANRRLYNTATSSYVTLDHLCQMVKDDIDFAVYDAKTGEDITRSVLTQIIVEEESKGTNLLPINFLRQLIGFYGDNMQSVVPSYLEHMMQAFAANQDRMRSQMRETMSGMFPFGGDLQKMSEQNAALFESAMKMFAPFGATQTTGGEQASDAADVPATSTSEQGAQASEETLHQLKHQVDLLQQQLDVLTRQQQGADTQANNGSVSKDTGAATPKSDAAKSDSPRQAGSGSS</sequence>
<protein>
    <submittedName>
        <fullName evidence="4">Polyhydroxyalkanoate synthesis repressor PhaR</fullName>
    </submittedName>
</protein>
<feature type="domain" description="PHB accumulation regulatory" evidence="2">
    <location>
        <begin position="85"/>
        <end position="124"/>
    </location>
</feature>
<feature type="region of interest" description="Disordered" evidence="1">
    <location>
        <begin position="166"/>
        <end position="194"/>
    </location>
</feature>
<dbReference type="Proteomes" id="UP000778970">
    <property type="component" value="Unassembled WGS sequence"/>
</dbReference>
<dbReference type="Pfam" id="PF07879">
    <property type="entry name" value="PHB_acc_N"/>
    <property type="match status" value="1"/>
</dbReference>
<name>A0A934QMN0_9PROT</name>
<keyword evidence="5" id="KW-1185">Reference proteome</keyword>
<evidence type="ECO:0000313" key="4">
    <source>
        <dbReference type="EMBL" id="MBK1699287.1"/>
    </source>
</evidence>
<accession>A0A934QMN0</accession>
<dbReference type="InterPro" id="IPR007897">
    <property type="entry name" value="PHB_accumulat"/>
</dbReference>
<reference evidence="4" key="1">
    <citation type="submission" date="2017-08" db="EMBL/GenBank/DDBJ databases">
        <authorList>
            <person name="Imhoff J.F."/>
            <person name="Rahn T."/>
            <person name="Kuenzel S."/>
            <person name="Neulinger S.C."/>
        </authorList>
    </citation>
    <scope>NUCLEOTIDE SEQUENCE</scope>
    <source>
        <strain evidence="4">DSM 9154</strain>
    </source>
</reference>
<dbReference type="EMBL" id="NRRE01000035">
    <property type="protein sequence ID" value="MBK1699287.1"/>
    <property type="molecule type" value="Genomic_DNA"/>
</dbReference>
<proteinExistence type="predicted"/>
<reference evidence="4" key="2">
    <citation type="journal article" date="2020" name="Microorganisms">
        <title>Osmotic Adaptation and Compatible Solute Biosynthesis of Phototrophic Bacteria as Revealed from Genome Analyses.</title>
        <authorList>
            <person name="Imhoff J.F."/>
            <person name="Rahn T."/>
            <person name="Kunzel S."/>
            <person name="Keller A."/>
            <person name="Neulinger S.C."/>
        </authorList>
    </citation>
    <scope>NUCLEOTIDE SEQUENCE</scope>
    <source>
        <strain evidence="4">DSM 9154</strain>
    </source>
</reference>
<evidence type="ECO:0000259" key="2">
    <source>
        <dbReference type="Pfam" id="PF05233"/>
    </source>
</evidence>
<dbReference type="InterPro" id="IPR010134">
    <property type="entry name" value="PHA_reg_PhaR"/>
</dbReference>
<dbReference type="RefSeq" id="WP_081728801.1">
    <property type="nucleotide sequence ID" value="NZ_NRRE01000035.1"/>
</dbReference>
<gene>
    <name evidence="4" type="primary">phaR</name>
    <name evidence="4" type="ORF">CKO21_18730</name>
</gene>
<dbReference type="Pfam" id="PF05233">
    <property type="entry name" value="PHB_acc"/>
    <property type="match status" value="1"/>
</dbReference>
<dbReference type="InterPro" id="IPR012909">
    <property type="entry name" value="PHA_DNA-bd_N"/>
</dbReference>
<dbReference type="NCBIfam" id="TIGR01848">
    <property type="entry name" value="PHA_reg_PhaR"/>
    <property type="match status" value="1"/>
</dbReference>
<evidence type="ECO:0000259" key="3">
    <source>
        <dbReference type="Pfam" id="PF07879"/>
    </source>
</evidence>
<organism evidence="4 5">
    <name type="scientific">Rhodovibrio salinarum</name>
    <dbReference type="NCBI Taxonomy" id="1087"/>
    <lineage>
        <taxon>Bacteria</taxon>
        <taxon>Pseudomonadati</taxon>
        <taxon>Pseudomonadota</taxon>
        <taxon>Alphaproteobacteria</taxon>
        <taxon>Rhodospirillales</taxon>
        <taxon>Rhodovibrionaceae</taxon>
        <taxon>Rhodovibrio</taxon>
    </lineage>
</organism>
<feature type="domain" description="PHA accumulation regulator DNA-binding N-terminal" evidence="3">
    <location>
        <begin position="21"/>
        <end position="81"/>
    </location>
</feature>
<dbReference type="AlphaFoldDB" id="A0A934QMN0"/>
<evidence type="ECO:0000313" key="5">
    <source>
        <dbReference type="Proteomes" id="UP000778970"/>
    </source>
</evidence>
<feature type="region of interest" description="Disordered" evidence="1">
    <location>
        <begin position="214"/>
        <end position="256"/>
    </location>
</feature>
<dbReference type="GO" id="GO:0006355">
    <property type="term" value="P:regulation of DNA-templated transcription"/>
    <property type="evidence" value="ECO:0007669"/>
    <property type="project" value="InterPro"/>
</dbReference>
<feature type="compositionally biased region" description="Polar residues" evidence="1">
    <location>
        <begin position="181"/>
        <end position="193"/>
    </location>
</feature>
<comment type="caution">
    <text evidence="4">The sequence shown here is derived from an EMBL/GenBank/DDBJ whole genome shotgun (WGS) entry which is preliminary data.</text>
</comment>
<feature type="compositionally biased region" description="Polar residues" evidence="1">
    <location>
        <begin position="219"/>
        <end position="231"/>
    </location>
</feature>